<dbReference type="AlphaFoldDB" id="A0A814C5H4"/>
<comment type="caution">
    <text evidence="1">The sequence shown here is derived from an EMBL/GenBank/DDBJ whole genome shotgun (WGS) entry which is preliminary data.</text>
</comment>
<name>A0A814C5H4_ADIRI</name>
<dbReference type="EMBL" id="CAJNOR010000514">
    <property type="protein sequence ID" value="CAF0936314.1"/>
    <property type="molecule type" value="Genomic_DNA"/>
</dbReference>
<proteinExistence type="predicted"/>
<evidence type="ECO:0000313" key="3">
    <source>
        <dbReference type="Proteomes" id="UP000663828"/>
    </source>
</evidence>
<sequence length="791" mass="88393">MCSNLSFTADLSDFDEYGSGTTDANVQITDYCNSLQTAQTEVITQSWSDDIHSLLDIDELPLGSFILPSVDEVYQYLRSSTSCLSAVKCTSDNSLPTCRTNSKPSSILSVPVSADAHIIDSTSTKLKLVYPIEETYRGRYKSDYFPQTGSVRHPRYVADREHNHHITLQLPTVYHSDLANKYIRIALITVSVDGHGHFYSPYKFQRDHTDVNISDENPIYVKVDTNAKEAFIMRLQLVLIKSKLDQLNYCQPLQCFSATDNTKQNPIHEDILSPKDLINRYQLDKSHIAFTLCTQKSDGTYEPHPQTTIISTIISEVSSTKKISSKVGSVEASATTVSPLINTDKHLCCPNCCYHFDAVSNSTSNTSSKRSFDDAISCSNAKTTTKTRKVSEKTNMNGNDFMLSTTAQDIRIEPGNIGFSFEDSSFNTLDGSQGGWCLSNDFFDDIPISGICNEQNLTNSLAITEPSELEQLFVSPQSIITDFVPEIDQNLLALPIEGVYIPEKAKKKSDSKKSIALSSSVGVGFSQRLPITSSKIEIVHDLEKKYRPRYKSDYFGQNGKNRKPRYVADRIGNHFISIKVPLGHQGAVRIDWVTVPDVNNDRYVMPYKFQVSNDSSEVSDCNPIYEPIRYDKVGIMKIYLVLIKAKQDALKSLQPLQPFHPYQDMLGPSDKQIPGKGQKLTPKQLIQKHQLTKSQLAFTLCSIATDGHTPIPSWDTMVYSTVLEEEVGENTSVKTISCPKCSCSIQMNEDTTQYAEMPITKRKKTAGKVETSSGVKRQKSLPEEIRLAYCS</sequence>
<organism evidence="1 3">
    <name type="scientific">Adineta ricciae</name>
    <name type="common">Rotifer</name>
    <dbReference type="NCBI Taxonomy" id="249248"/>
    <lineage>
        <taxon>Eukaryota</taxon>
        <taxon>Metazoa</taxon>
        <taxon>Spiralia</taxon>
        <taxon>Gnathifera</taxon>
        <taxon>Rotifera</taxon>
        <taxon>Eurotatoria</taxon>
        <taxon>Bdelloidea</taxon>
        <taxon>Adinetida</taxon>
        <taxon>Adinetidae</taxon>
        <taxon>Adineta</taxon>
    </lineage>
</organism>
<evidence type="ECO:0000313" key="1">
    <source>
        <dbReference type="EMBL" id="CAF0936314.1"/>
    </source>
</evidence>
<keyword evidence="3" id="KW-1185">Reference proteome</keyword>
<reference evidence="1" key="1">
    <citation type="submission" date="2021-02" db="EMBL/GenBank/DDBJ databases">
        <authorList>
            <person name="Nowell W R."/>
        </authorList>
    </citation>
    <scope>NUCLEOTIDE SEQUENCE</scope>
</reference>
<protein>
    <submittedName>
        <fullName evidence="1">Uncharacterized protein</fullName>
    </submittedName>
</protein>
<evidence type="ECO:0000313" key="2">
    <source>
        <dbReference type="EMBL" id="CAF1295282.1"/>
    </source>
</evidence>
<accession>A0A814C5H4</accession>
<gene>
    <name evidence="2" type="ORF">EDS130_LOCUS30306</name>
    <name evidence="1" type="ORF">XAT740_LOCUS9865</name>
</gene>
<dbReference type="Proteomes" id="UP000663828">
    <property type="component" value="Unassembled WGS sequence"/>
</dbReference>
<dbReference type="EMBL" id="CAJNOJ010000211">
    <property type="protein sequence ID" value="CAF1295282.1"/>
    <property type="molecule type" value="Genomic_DNA"/>
</dbReference>
<dbReference type="Proteomes" id="UP000663852">
    <property type="component" value="Unassembled WGS sequence"/>
</dbReference>
<dbReference type="OrthoDB" id="45518at2759"/>